<dbReference type="RefSeq" id="WP_075009049.1">
    <property type="nucleotide sequence ID" value="NZ_FOAP01000015.1"/>
</dbReference>
<dbReference type="InterPro" id="IPR009057">
    <property type="entry name" value="Homeodomain-like_sf"/>
</dbReference>
<protein>
    <submittedName>
        <fullName evidence="6">Transcriptional regulator, TetR family</fullName>
    </submittedName>
</protein>
<dbReference type="InterPro" id="IPR023772">
    <property type="entry name" value="DNA-bd_HTH_TetR-type_CS"/>
</dbReference>
<sequence>MKKTSSSGGRPRGRPREFDRDEALARALEVFWRHGYEGASIASLTGAMGITAPSLYTAFHSKEALFQEAVAHYQAEYGAWANLVLDGPRIHEALAQVLQGAARHFTARAHPAGCMVSTSVLACSEENRSVAEHVAQLRTKSLGLFQARFERAIAEGELPPTADAAALARFYGAIIQGMSVQARDGASEQELLGIVALALAPLQVSGSSNVATAPLSGPSL</sequence>
<evidence type="ECO:0000256" key="4">
    <source>
        <dbReference type="PROSITE-ProRule" id="PRU00335"/>
    </source>
</evidence>
<organism evidence="6 7">
    <name type="scientific">Stigmatella aurantiaca</name>
    <dbReference type="NCBI Taxonomy" id="41"/>
    <lineage>
        <taxon>Bacteria</taxon>
        <taxon>Pseudomonadati</taxon>
        <taxon>Myxococcota</taxon>
        <taxon>Myxococcia</taxon>
        <taxon>Myxococcales</taxon>
        <taxon>Cystobacterineae</taxon>
        <taxon>Archangiaceae</taxon>
        <taxon>Stigmatella</taxon>
    </lineage>
</organism>
<evidence type="ECO:0000256" key="2">
    <source>
        <dbReference type="ARBA" id="ARBA00023125"/>
    </source>
</evidence>
<dbReference type="SUPFAM" id="SSF46689">
    <property type="entry name" value="Homeodomain-like"/>
    <property type="match status" value="1"/>
</dbReference>
<dbReference type="Pfam" id="PF16925">
    <property type="entry name" value="TetR_C_13"/>
    <property type="match status" value="1"/>
</dbReference>
<dbReference type="SUPFAM" id="SSF48498">
    <property type="entry name" value="Tetracyclin repressor-like, C-terminal domain"/>
    <property type="match status" value="1"/>
</dbReference>
<feature type="domain" description="HTH tetR-type" evidence="5">
    <location>
        <begin position="17"/>
        <end position="77"/>
    </location>
</feature>
<dbReference type="PANTHER" id="PTHR47506:SF1">
    <property type="entry name" value="HTH-TYPE TRANSCRIPTIONAL REGULATOR YJDC"/>
    <property type="match status" value="1"/>
</dbReference>
<evidence type="ECO:0000256" key="3">
    <source>
        <dbReference type="ARBA" id="ARBA00023163"/>
    </source>
</evidence>
<reference evidence="7" key="1">
    <citation type="submission" date="2016-10" db="EMBL/GenBank/DDBJ databases">
        <authorList>
            <person name="Varghese N."/>
            <person name="Submissions S."/>
        </authorList>
    </citation>
    <scope>NUCLEOTIDE SEQUENCE [LARGE SCALE GENOMIC DNA]</scope>
    <source>
        <strain evidence="7">DSM 17044</strain>
    </source>
</reference>
<dbReference type="Gene3D" id="1.10.10.60">
    <property type="entry name" value="Homeodomain-like"/>
    <property type="match status" value="1"/>
</dbReference>
<evidence type="ECO:0000259" key="5">
    <source>
        <dbReference type="PROSITE" id="PS50977"/>
    </source>
</evidence>
<dbReference type="PROSITE" id="PS01081">
    <property type="entry name" value="HTH_TETR_1"/>
    <property type="match status" value="1"/>
</dbReference>
<dbReference type="OrthoDB" id="270177at2"/>
<keyword evidence="7" id="KW-1185">Reference proteome</keyword>
<dbReference type="InterPro" id="IPR001647">
    <property type="entry name" value="HTH_TetR"/>
</dbReference>
<evidence type="ECO:0000256" key="1">
    <source>
        <dbReference type="ARBA" id="ARBA00023015"/>
    </source>
</evidence>
<dbReference type="PANTHER" id="PTHR47506">
    <property type="entry name" value="TRANSCRIPTIONAL REGULATORY PROTEIN"/>
    <property type="match status" value="1"/>
</dbReference>
<proteinExistence type="predicted"/>
<name>A0A1H7XGH9_STIAU</name>
<dbReference type="Proteomes" id="UP000182719">
    <property type="component" value="Unassembled WGS sequence"/>
</dbReference>
<feature type="DNA-binding region" description="H-T-H motif" evidence="4">
    <location>
        <begin position="40"/>
        <end position="59"/>
    </location>
</feature>
<dbReference type="AlphaFoldDB" id="A0A1H7XGH9"/>
<dbReference type="Gene3D" id="1.10.357.10">
    <property type="entry name" value="Tetracycline Repressor, domain 2"/>
    <property type="match status" value="1"/>
</dbReference>
<gene>
    <name evidence="6" type="ORF">SAMN05444354_11514</name>
</gene>
<dbReference type="EMBL" id="FOAP01000015">
    <property type="protein sequence ID" value="SEM33012.1"/>
    <property type="molecule type" value="Genomic_DNA"/>
</dbReference>
<dbReference type="Pfam" id="PF00440">
    <property type="entry name" value="TetR_N"/>
    <property type="match status" value="1"/>
</dbReference>
<accession>A0A1H7XGH9</accession>
<dbReference type="GO" id="GO:0003677">
    <property type="term" value="F:DNA binding"/>
    <property type="evidence" value="ECO:0007669"/>
    <property type="project" value="UniProtKB-UniRule"/>
</dbReference>
<dbReference type="InterPro" id="IPR011075">
    <property type="entry name" value="TetR_C"/>
</dbReference>
<keyword evidence="1" id="KW-0805">Transcription regulation</keyword>
<keyword evidence="2 4" id="KW-0238">DNA-binding</keyword>
<keyword evidence="3" id="KW-0804">Transcription</keyword>
<evidence type="ECO:0000313" key="7">
    <source>
        <dbReference type="Proteomes" id="UP000182719"/>
    </source>
</evidence>
<dbReference type="InterPro" id="IPR036271">
    <property type="entry name" value="Tet_transcr_reg_TetR-rel_C_sf"/>
</dbReference>
<evidence type="ECO:0000313" key="6">
    <source>
        <dbReference type="EMBL" id="SEM33012.1"/>
    </source>
</evidence>
<dbReference type="PROSITE" id="PS50977">
    <property type="entry name" value="HTH_TETR_2"/>
    <property type="match status" value="1"/>
</dbReference>